<name>S9P0R5_CYSF2</name>
<dbReference type="Proteomes" id="UP000011682">
    <property type="component" value="Unassembled WGS sequence"/>
</dbReference>
<evidence type="ECO:0000313" key="2">
    <source>
        <dbReference type="EMBL" id="EPX56686.1"/>
    </source>
</evidence>
<organism evidence="2 3">
    <name type="scientific">Cystobacter fuscus (strain ATCC 25194 / DSM 2262 / NBRC 100088 / M29)</name>
    <dbReference type="NCBI Taxonomy" id="1242864"/>
    <lineage>
        <taxon>Bacteria</taxon>
        <taxon>Pseudomonadati</taxon>
        <taxon>Myxococcota</taxon>
        <taxon>Myxococcia</taxon>
        <taxon>Myxococcales</taxon>
        <taxon>Cystobacterineae</taxon>
        <taxon>Archangiaceae</taxon>
        <taxon>Cystobacter</taxon>
    </lineage>
</organism>
<reference evidence="2" key="1">
    <citation type="submission" date="2013-05" db="EMBL/GenBank/DDBJ databases">
        <title>Genome assembly of Cystobacter fuscus DSM 2262.</title>
        <authorList>
            <person name="Sharma G."/>
            <person name="Khatri I."/>
            <person name="Kaur C."/>
            <person name="Mayilraj S."/>
            <person name="Subramanian S."/>
        </authorList>
    </citation>
    <scope>NUCLEOTIDE SEQUENCE [LARGE SCALE GENOMIC DNA]</scope>
    <source>
        <strain evidence="2">DSM 2262</strain>
    </source>
</reference>
<keyword evidence="3" id="KW-1185">Reference proteome</keyword>
<protein>
    <submittedName>
        <fullName evidence="2">Uncharacterized protein</fullName>
    </submittedName>
</protein>
<proteinExistence type="predicted"/>
<gene>
    <name evidence="2" type="ORF">D187_008028</name>
</gene>
<evidence type="ECO:0000313" key="3">
    <source>
        <dbReference type="Proteomes" id="UP000011682"/>
    </source>
</evidence>
<feature type="region of interest" description="Disordered" evidence="1">
    <location>
        <begin position="1"/>
        <end position="47"/>
    </location>
</feature>
<evidence type="ECO:0000256" key="1">
    <source>
        <dbReference type="SAM" id="MobiDB-lite"/>
    </source>
</evidence>
<sequence length="94" mass="10044">MRLCQALTPIQWRPSKSKLPDSCHGPPDSRANPFPAPDLPANPWARPPATRAIESGCADPCALGRPVGARVGVLTRWEGTEGHRGGSPWEGPMP</sequence>
<dbReference type="EMBL" id="ANAH02000066">
    <property type="protein sequence ID" value="EPX56686.1"/>
    <property type="molecule type" value="Genomic_DNA"/>
</dbReference>
<comment type="caution">
    <text evidence="2">The sequence shown here is derived from an EMBL/GenBank/DDBJ whole genome shotgun (WGS) entry which is preliminary data.</text>
</comment>
<accession>S9P0R5</accession>
<dbReference type="AlphaFoldDB" id="S9P0R5"/>